<dbReference type="AlphaFoldDB" id="A0A8J6GBQ0"/>
<dbReference type="Gene3D" id="3.40.50.800">
    <property type="entry name" value="Anticodon-binding domain"/>
    <property type="match status" value="1"/>
</dbReference>
<accession>A0A8J6GBQ0</accession>
<comment type="caution">
    <text evidence="2">The sequence shown here is derived from an EMBL/GenBank/DDBJ whole genome shotgun (WGS) entry which is preliminary data.</text>
</comment>
<dbReference type="Pfam" id="PF03129">
    <property type="entry name" value="HGTP_anticodon"/>
    <property type="match status" value="1"/>
</dbReference>
<evidence type="ECO:0000313" key="2">
    <source>
        <dbReference type="EMBL" id="KAH0508335.1"/>
    </source>
</evidence>
<dbReference type="EMBL" id="JAATJU010023260">
    <property type="protein sequence ID" value="KAH0508335.1"/>
    <property type="molecule type" value="Genomic_DNA"/>
</dbReference>
<evidence type="ECO:0000313" key="3">
    <source>
        <dbReference type="Proteomes" id="UP000710432"/>
    </source>
</evidence>
<reference evidence="2" key="1">
    <citation type="submission" date="2020-03" db="EMBL/GenBank/DDBJ databases">
        <title>Studies in the Genomics of Life Span.</title>
        <authorList>
            <person name="Glass D."/>
        </authorList>
    </citation>
    <scope>NUCLEOTIDE SEQUENCE</scope>
    <source>
        <strain evidence="2">LTLLF</strain>
        <tissue evidence="2">Muscle</tissue>
    </source>
</reference>
<proteinExistence type="predicted"/>
<dbReference type="Proteomes" id="UP000710432">
    <property type="component" value="Unassembled WGS sequence"/>
</dbReference>
<evidence type="ECO:0000259" key="1">
    <source>
        <dbReference type="Pfam" id="PF03129"/>
    </source>
</evidence>
<dbReference type="SUPFAM" id="SSF52954">
    <property type="entry name" value="Class II aaRS ABD-related"/>
    <property type="match status" value="1"/>
</dbReference>
<sequence length="71" mass="8245">MASAVPLFKIRSFGRKQYDEMSILFMVLVTETTLERGLVQLRSRDTTMKEMMHISKLKDFLIKYLASATKV</sequence>
<gene>
    <name evidence="2" type="ORF">LTLLF_166060</name>
</gene>
<dbReference type="InterPro" id="IPR004154">
    <property type="entry name" value="Anticodon-bd"/>
</dbReference>
<name>A0A8J6GBQ0_MICOH</name>
<protein>
    <submittedName>
        <fullName evidence="2">DNA polymerase subunit gamma-2, mitochondrial</fullName>
    </submittedName>
</protein>
<dbReference type="InterPro" id="IPR036621">
    <property type="entry name" value="Anticodon-bd_dom_sf"/>
</dbReference>
<feature type="domain" description="Anticodon-binding" evidence="1">
    <location>
        <begin position="16"/>
        <end position="63"/>
    </location>
</feature>
<organism evidence="2 3">
    <name type="scientific">Microtus ochrogaster</name>
    <name type="common">Prairie vole</name>
    <dbReference type="NCBI Taxonomy" id="79684"/>
    <lineage>
        <taxon>Eukaryota</taxon>
        <taxon>Metazoa</taxon>
        <taxon>Chordata</taxon>
        <taxon>Craniata</taxon>
        <taxon>Vertebrata</taxon>
        <taxon>Euteleostomi</taxon>
        <taxon>Mammalia</taxon>
        <taxon>Eutheria</taxon>
        <taxon>Euarchontoglires</taxon>
        <taxon>Glires</taxon>
        <taxon>Rodentia</taxon>
        <taxon>Myomorpha</taxon>
        <taxon>Muroidea</taxon>
        <taxon>Cricetidae</taxon>
        <taxon>Arvicolinae</taxon>
        <taxon>Microtus</taxon>
    </lineage>
</organism>